<feature type="transmembrane region" description="Helical" evidence="1">
    <location>
        <begin position="51"/>
        <end position="72"/>
    </location>
</feature>
<dbReference type="GeneID" id="84649379"/>
<keyword evidence="1" id="KW-1133">Transmembrane helix</keyword>
<dbReference type="EMBL" id="BJXC01000003">
    <property type="protein sequence ID" value="GEM50874.1"/>
    <property type="molecule type" value="Genomic_DNA"/>
</dbReference>
<gene>
    <name evidence="2" type="ORF">EB1_06640</name>
</gene>
<organism evidence="2 3">
    <name type="scientific">Empedobacter brevis NBRC 14943 = ATCC 43319</name>
    <dbReference type="NCBI Taxonomy" id="1218108"/>
    <lineage>
        <taxon>Bacteria</taxon>
        <taxon>Pseudomonadati</taxon>
        <taxon>Bacteroidota</taxon>
        <taxon>Flavobacteriia</taxon>
        <taxon>Flavobacteriales</taxon>
        <taxon>Weeksellaceae</taxon>
        <taxon>Empedobacter</taxon>
    </lineage>
</organism>
<comment type="caution">
    <text evidence="2">The sequence shown here is derived from an EMBL/GenBank/DDBJ whole genome shotgun (WGS) entry which is preliminary data.</text>
</comment>
<dbReference type="STRING" id="1218108.GCA_000382425_01163"/>
<reference evidence="2 3" key="1">
    <citation type="submission" date="2019-07" db="EMBL/GenBank/DDBJ databases">
        <title>Whole genome shotgun sequence of Empedobacter brevis NBRC 14943.</title>
        <authorList>
            <person name="Hosoyama A."/>
            <person name="Uohara A."/>
            <person name="Ohji S."/>
            <person name="Ichikawa N."/>
        </authorList>
    </citation>
    <scope>NUCLEOTIDE SEQUENCE [LARGE SCALE GENOMIC DNA]</scope>
    <source>
        <strain evidence="2 3">NBRC 14943</strain>
    </source>
</reference>
<name>A0A511NDI1_9FLAO</name>
<feature type="transmembrane region" description="Helical" evidence="1">
    <location>
        <begin position="7"/>
        <end position="31"/>
    </location>
</feature>
<dbReference type="RefSeq" id="WP_019974672.1">
    <property type="nucleotide sequence ID" value="NZ_BJXC01000003.1"/>
</dbReference>
<keyword evidence="1" id="KW-0472">Membrane</keyword>
<evidence type="ECO:0000256" key="1">
    <source>
        <dbReference type="SAM" id="Phobius"/>
    </source>
</evidence>
<protein>
    <submittedName>
        <fullName evidence="2">Uncharacterized protein</fullName>
    </submittedName>
</protein>
<keyword evidence="3" id="KW-1185">Reference proteome</keyword>
<proteinExistence type="predicted"/>
<dbReference type="AlphaFoldDB" id="A0A511NDI1"/>
<sequence>MGVILEILAWIVFEFVGVVLGATVRFVIFKIFKPSLQFDEFLNSESGSNDFYNFLIGIPIFIGLIFGLLYLFN</sequence>
<evidence type="ECO:0000313" key="3">
    <source>
        <dbReference type="Proteomes" id="UP000321245"/>
    </source>
</evidence>
<dbReference type="Proteomes" id="UP000321245">
    <property type="component" value="Unassembled WGS sequence"/>
</dbReference>
<evidence type="ECO:0000313" key="2">
    <source>
        <dbReference type="EMBL" id="GEM50874.1"/>
    </source>
</evidence>
<accession>A0A511NDI1</accession>
<dbReference type="OrthoDB" id="9963217at2"/>
<keyword evidence="1" id="KW-0812">Transmembrane</keyword>